<protein>
    <submittedName>
        <fullName evidence="1">Uncharacterized protein</fullName>
    </submittedName>
</protein>
<proteinExistence type="predicted"/>
<gene>
    <name evidence="1" type="ORF">GGE46_004867</name>
    <name evidence="2" type="ORF">GGE57_004864</name>
</gene>
<organism evidence="1 4">
    <name type="scientific">Rhizobium etli</name>
    <dbReference type="NCBI Taxonomy" id="29449"/>
    <lineage>
        <taxon>Bacteria</taxon>
        <taxon>Pseudomonadati</taxon>
        <taxon>Pseudomonadota</taxon>
        <taxon>Alphaproteobacteria</taxon>
        <taxon>Hyphomicrobiales</taxon>
        <taxon>Rhizobiaceae</taxon>
        <taxon>Rhizobium/Agrobacterium group</taxon>
        <taxon>Rhizobium</taxon>
    </lineage>
</organism>
<evidence type="ECO:0000313" key="3">
    <source>
        <dbReference type="Proteomes" id="UP000523431"/>
    </source>
</evidence>
<evidence type="ECO:0000313" key="4">
    <source>
        <dbReference type="Proteomes" id="UP000557344"/>
    </source>
</evidence>
<name>A0A7W6VFA6_RHIET</name>
<dbReference type="Proteomes" id="UP000523431">
    <property type="component" value="Unassembled WGS sequence"/>
</dbReference>
<dbReference type="EMBL" id="JACIHU010000012">
    <property type="protein sequence ID" value="MBB4482254.1"/>
    <property type="molecule type" value="Genomic_DNA"/>
</dbReference>
<dbReference type="AlphaFoldDB" id="A0A7W6VFA6"/>
<reference evidence="3 4" key="1">
    <citation type="submission" date="2020-08" db="EMBL/GenBank/DDBJ databases">
        <title>Genomic Encyclopedia of Type Strains, Phase IV (KMG-V): Genome sequencing to study the core and pangenomes of soil and plant-associated prokaryotes.</title>
        <authorList>
            <person name="Whitman W."/>
        </authorList>
    </citation>
    <scope>NUCLEOTIDE SEQUENCE [LARGE SCALE GENOMIC DNA]</scope>
    <source>
        <strain evidence="1 4">SEMIA 471</strain>
        <strain evidence="2 3">SEMIA 489</strain>
    </source>
</reference>
<evidence type="ECO:0000313" key="2">
    <source>
        <dbReference type="EMBL" id="MBB4538083.1"/>
    </source>
</evidence>
<comment type="caution">
    <text evidence="1">The sequence shown here is derived from an EMBL/GenBank/DDBJ whole genome shotgun (WGS) entry which is preliminary data.</text>
</comment>
<evidence type="ECO:0000313" key="1">
    <source>
        <dbReference type="EMBL" id="MBB4482254.1"/>
    </source>
</evidence>
<dbReference type="Proteomes" id="UP000557344">
    <property type="component" value="Unassembled WGS sequence"/>
</dbReference>
<accession>A0A7W6VFA6</accession>
<sequence>MFPTIGREVSFWKLKACSVIRPLFTPAWNSPPPNLHKTQLIQAYDKERPKGVATTPFD</sequence>
<dbReference type="EMBL" id="JACIID010000012">
    <property type="protein sequence ID" value="MBB4538083.1"/>
    <property type="molecule type" value="Genomic_DNA"/>
</dbReference>